<dbReference type="Proteomes" id="UP000199649">
    <property type="component" value="Chromosome I"/>
</dbReference>
<evidence type="ECO:0000313" key="2">
    <source>
        <dbReference type="EMBL" id="SDR74946.1"/>
    </source>
</evidence>
<reference evidence="3" key="1">
    <citation type="submission" date="2016-10" db="EMBL/GenBank/DDBJ databases">
        <authorList>
            <person name="Varghese N."/>
            <person name="Submissions S."/>
        </authorList>
    </citation>
    <scope>NUCLEOTIDE SEQUENCE [LARGE SCALE GENOMIC DNA]</scope>
    <source>
        <strain evidence="3">DSM 22965</strain>
    </source>
</reference>
<dbReference type="PANTHER" id="PTHR30290">
    <property type="entry name" value="PERIPLASMIC BINDING COMPONENT OF ABC TRANSPORTER"/>
    <property type="match status" value="1"/>
</dbReference>
<evidence type="ECO:0000259" key="1">
    <source>
        <dbReference type="Pfam" id="PF00496"/>
    </source>
</evidence>
<dbReference type="Pfam" id="PF00496">
    <property type="entry name" value="SBP_bac_5"/>
    <property type="match status" value="1"/>
</dbReference>
<dbReference type="PANTHER" id="PTHR30290:SF65">
    <property type="entry name" value="MONOACYL PHOSPHATIDYLINOSITOL TETRAMANNOSIDE-BINDING PROTEIN LPQW-RELATED"/>
    <property type="match status" value="1"/>
</dbReference>
<dbReference type="GO" id="GO:1904680">
    <property type="term" value="F:peptide transmembrane transporter activity"/>
    <property type="evidence" value="ECO:0007669"/>
    <property type="project" value="TreeGrafter"/>
</dbReference>
<protein>
    <submittedName>
        <fullName evidence="2">Peptide/nickel transport system substrate-binding protein</fullName>
    </submittedName>
</protein>
<name>A0A1H1LK80_9MICO</name>
<dbReference type="Gene3D" id="3.10.105.10">
    <property type="entry name" value="Dipeptide-binding Protein, Domain 3"/>
    <property type="match status" value="1"/>
</dbReference>
<feature type="domain" description="Solute-binding protein family 5" evidence="1">
    <location>
        <begin position="107"/>
        <end position="478"/>
    </location>
</feature>
<dbReference type="InterPro" id="IPR000914">
    <property type="entry name" value="SBP_5_dom"/>
</dbReference>
<dbReference type="STRING" id="684552.SAMN04489719_0647"/>
<organism evidence="2 3">
    <name type="scientific">Agrococcus carbonis</name>
    <dbReference type="NCBI Taxonomy" id="684552"/>
    <lineage>
        <taxon>Bacteria</taxon>
        <taxon>Bacillati</taxon>
        <taxon>Actinomycetota</taxon>
        <taxon>Actinomycetes</taxon>
        <taxon>Micrococcales</taxon>
        <taxon>Microbacteriaceae</taxon>
        <taxon>Agrococcus</taxon>
    </lineage>
</organism>
<accession>A0A1H1LK80</accession>
<sequence length="608" mass="63837">MQPPAGRADAARPRGVRHRRALAAVAGAAVLALALTACGPQVQSRVEEGTRVDVAWSGELTSANAESAVGRTAANLDVAALTRSRFATVDDSGELVEDHSFGTATVVADDPFTVRYDLADTARWSDGVPVDAADLMLAWAATSNALSTDDLDLDALRGADGGLDLPDDAVWFDVARPGGMAHAESAERDDWARSIDVTFSQAVPDWRQALEVAVPAHVLGQRVLGVDDAMQAKHAVLDVIDRADPLALRELAEGWIAAMRIDAAALEQASLVSSGPYRVDAVQDGRVELVANGDYAGARGAEVERVVLQPVADDATALARLAAGELDVATVRPTADDRTVIRDLERDDATLLEAADGTRWELALRADRAPLQAAAARASLLRSLERGALAETVLAESPLRTTGTDSVLFRADTRIYGYALEDAGFPQAFGDPDAEAAAAAREALGIDAGTEVCVRYDRAEAFAAATLEVLRAQAAEAGWSLRDCGVDDLEAGLAEDDWHAVLQRVAVPASVEQIDERWRGGGITAASSAERDALLDEALATGDQDALESTLLELEASLVADALVLPLVEPRPLTIAAPGVTGIAPRPGDASVTWNAWEWGAERASAAP</sequence>
<proteinExistence type="predicted"/>
<keyword evidence="3" id="KW-1185">Reference proteome</keyword>
<dbReference type="Gene3D" id="3.90.76.10">
    <property type="entry name" value="Dipeptide-binding Protein, Domain 1"/>
    <property type="match status" value="1"/>
</dbReference>
<dbReference type="GO" id="GO:0015833">
    <property type="term" value="P:peptide transport"/>
    <property type="evidence" value="ECO:0007669"/>
    <property type="project" value="TreeGrafter"/>
</dbReference>
<gene>
    <name evidence="2" type="ORF">SAMN04489719_0647</name>
</gene>
<dbReference type="SUPFAM" id="SSF53850">
    <property type="entry name" value="Periplasmic binding protein-like II"/>
    <property type="match status" value="1"/>
</dbReference>
<dbReference type="Gene3D" id="3.40.190.10">
    <property type="entry name" value="Periplasmic binding protein-like II"/>
    <property type="match status" value="1"/>
</dbReference>
<evidence type="ECO:0000313" key="3">
    <source>
        <dbReference type="Proteomes" id="UP000199649"/>
    </source>
</evidence>
<dbReference type="OrthoDB" id="7888869at2"/>
<dbReference type="InterPro" id="IPR039424">
    <property type="entry name" value="SBP_5"/>
</dbReference>
<dbReference type="EMBL" id="LT629734">
    <property type="protein sequence ID" value="SDR74946.1"/>
    <property type="molecule type" value="Genomic_DNA"/>
</dbReference>
<dbReference type="AlphaFoldDB" id="A0A1H1LK80"/>